<dbReference type="InterPro" id="IPR000100">
    <property type="entry name" value="RNase_P"/>
</dbReference>
<sequence length="127" mass="14675">MESKFRLKKNEDFQRVFRRGISVANRQLVLYAYPHARTDSFRAGISISKKIGNAVVRNRLKRQLKEAIRANKQQIASGFDLVLIVRKPALDLDFAGLCSSFSHVLRRADLHKRKKEQPLAKKSRKND</sequence>
<keyword evidence="3 7" id="KW-0540">Nuclease</keyword>
<keyword evidence="10" id="KW-1185">Reference proteome</keyword>
<evidence type="ECO:0000256" key="8">
    <source>
        <dbReference type="NCBIfam" id="TIGR00188"/>
    </source>
</evidence>
<dbReference type="InterPro" id="IPR020568">
    <property type="entry name" value="Ribosomal_Su5_D2-typ_SF"/>
</dbReference>
<dbReference type="PANTHER" id="PTHR33992">
    <property type="entry name" value="RIBONUCLEASE P PROTEIN COMPONENT"/>
    <property type="match status" value="1"/>
</dbReference>
<dbReference type="NCBIfam" id="TIGR00188">
    <property type="entry name" value="rnpA"/>
    <property type="match status" value="1"/>
</dbReference>
<evidence type="ECO:0000256" key="4">
    <source>
        <dbReference type="ARBA" id="ARBA00022759"/>
    </source>
</evidence>
<dbReference type="Proteomes" id="UP001235840">
    <property type="component" value="Unassembled WGS sequence"/>
</dbReference>
<dbReference type="RefSeq" id="WP_307395833.1">
    <property type="nucleotide sequence ID" value="NZ_BAAADK010000046.1"/>
</dbReference>
<evidence type="ECO:0000313" key="10">
    <source>
        <dbReference type="Proteomes" id="UP001235840"/>
    </source>
</evidence>
<dbReference type="Gene3D" id="3.30.230.10">
    <property type="match status" value="1"/>
</dbReference>
<keyword evidence="2 7" id="KW-0819">tRNA processing</keyword>
<dbReference type="PROSITE" id="PS00648">
    <property type="entry name" value="RIBONUCLEASE_P"/>
    <property type="match status" value="1"/>
</dbReference>
<evidence type="ECO:0000256" key="6">
    <source>
        <dbReference type="ARBA" id="ARBA00022884"/>
    </source>
</evidence>
<comment type="function">
    <text evidence="1 7">RNaseP catalyzes the removal of the 5'-leader sequence from pre-tRNA to produce the mature 5'-terminus. It can also cleave other RNA substrates such as 4.5S RNA. The protein component plays an auxiliary but essential role in vivo by binding to the 5'-leader sequence and broadening the substrate specificity of the ribozyme.</text>
</comment>
<gene>
    <name evidence="7" type="primary">rnpA</name>
    <name evidence="9" type="ORF">J2S11_003030</name>
</gene>
<proteinExistence type="inferred from homology"/>
<evidence type="ECO:0000256" key="2">
    <source>
        <dbReference type="ARBA" id="ARBA00022694"/>
    </source>
</evidence>
<accession>A0ABT9W1W5</accession>
<evidence type="ECO:0000256" key="3">
    <source>
        <dbReference type="ARBA" id="ARBA00022722"/>
    </source>
</evidence>
<comment type="similarity">
    <text evidence="7">Belongs to the RnpA family.</text>
</comment>
<dbReference type="Pfam" id="PF00825">
    <property type="entry name" value="Ribonuclease_P"/>
    <property type="match status" value="1"/>
</dbReference>
<keyword evidence="5 7" id="KW-0378">Hydrolase</keyword>
<protein>
    <recommendedName>
        <fullName evidence="7 8">Ribonuclease P protein component</fullName>
        <shortName evidence="7">RNase P protein</shortName>
        <shortName evidence="7">RNaseP protein</shortName>
        <ecNumber evidence="7 8">3.1.26.5</ecNumber>
    </recommendedName>
    <alternativeName>
        <fullName evidence="7">Protein C5</fullName>
    </alternativeName>
</protein>
<dbReference type="EMBL" id="JAUSTY010000013">
    <property type="protein sequence ID" value="MDQ0167105.1"/>
    <property type="molecule type" value="Genomic_DNA"/>
</dbReference>
<reference evidence="9 10" key="1">
    <citation type="submission" date="2023-07" db="EMBL/GenBank/DDBJ databases">
        <title>Genomic Encyclopedia of Type Strains, Phase IV (KMG-IV): sequencing the most valuable type-strain genomes for metagenomic binning, comparative biology and taxonomic classification.</title>
        <authorList>
            <person name="Goeker M."/>
        </authorList>
    </citation>
    <scope>NUCLEOTIDE SEQUENCE [LARGE SCALE GENOMIC DNA]</scope>
    <source>
        <strain evidence="9 10">DSM 12751</strain>
    </source>
</reference>
<dbReference type="PANTHER" id="PTHR33992:SF1">
    <property type="entry name" value="RIBONUCLEASE P PROTEIN COMPONENT"/>
    <property type="match status" value="1"/>
</dbReference>
<dbReference type="GO" id="GO:0004526">
    <property type="term" value="F:ribonuclease P activity"/>
    <property type="evidence" value="ECO:0007669"/>
    <property type="project" value="UniProtKB-EC"/>
</dbReference>
<comment type="caution">
    <text evidence="9">The sequence shown here is derived from an EMBL/GenBank/DDBJ whole genome shotgun (WGS) entry which is preliminary data.</text>
</comment>
<keyword evidence="4 7" id="KW-0255">Endonuclease</keyword>
<dbReference type="EC" id="3.1.26.5" evidence="7 8"/>
<dbReference type="SUPFAM" id="SSF54211">
    <property type="entry name" value="Ribosomal protein S5 domain 2-like"/>
    <property type="match status" value="1"/>
</dbReference>
<dbReference type="InterPro" id="IPR014721">
    <property type="entry name" value="Ribsml_uS5_D2-typ_fold_subgr"/>
</dbReference>
<evidence type="ECO:0000256" key="7">
    <source>
        <dbReference type="HAMAP-Rule" id="MF_00227"/>
    </source>
</evidence>
<comment type="subunit">
    <text evidence="7">Consists of a catalytic RNA component (M1 or rnpB) and a protein subunit.</text>
</comment>
<comment type="catalytic activity">
    <reaction evidence="7">
        <text>Endonucleolytic cleavage of RNA, removing 5'-extranucleotides from tRNA precursor.</text>
        <dbReference type="EC" id="3.1.26.5"/>
    </reaction>
</comment>
<organism evidence="9 10">
    <name type="scientific">Caldalkalibacillus horti</name>
    <dbReference type="NCBI Taxonomy" id="77523"/>
    <lineage>
        <taxon>Bacteria</taxon>
        <taxon>Bacillati</taxon>
        <taxon>Bacillota</taxon>
        <taxon>Bacilli</taxon>
        <taxon>Bacillales</taxon>
        <taxon>Bacillaceae</taxon>
        <taxon>Caldalkalibacillus</taxon>
    </lineage>
</organism>
<dbReference type="HAMAP" id="MF_00227">
    <property type="entry name" value="RNase_P"/>
    <property type="match status" value="1"/>
</dbReference>
<evidence type="ECO:0000256" key="1">
    <source>
        <dbReference type="ARBA" id="ARBA00002663"/>
    </source>
</evidence>
<evidence type="ECO:0000313" key="9">
    <source>
        <dbReference type="EMBL" id="MDQ0167105.1"/>
    </source>
</evidence>
<evidence type="ECO:0000256" key="5">
    <source>
        <dbReference type="ARBA" id="ARBA00022801"/>
    </source>
</evidence>
<keyword evidence="6 7" id="KW-0694">RNA-binding</keyword>
<dbReference type="InterPro" id="IPR020539">
    <property type="entry name" value="RNase_P_CS"/>
</dbReference>
<name>A0ABT9W1W5_9BACI</name>